<sequence length="294" mass="32237">MLDQKYQIHVAPTNKSAELVYADEMVVLKAFAFDTTRFATAAIESMADEPAHAALPKSTAWLLIRSYYAAFFAAHAIARMLGVSYTRFEPKHCKAIGKIANLFAESVGNPLPPQLSGGLYRCEVSRNKKAVTCSLLGDSGGGSHEIFWESFQALLRGVANDLLTSNIGLPENNQMASQAIDVLCDVMNIRGKQGAWLSVVRNEINYQQAWGCWYPYNHQLEKSAFTVARANKWLDDLPNIGLAVGNAEVQRFQGATSFLVSLCREMAVDMASRAPSRGSSFHSVGVLAILKLLE</sequence>
<comment type="caution">
    <text evidence="1">The sequence shown here is derived from an EMBL/GenBank/DDBJ whole genome shotgun (WGS) entry which is preliminary data.</text>
</comment>
<accession>A0A7W7ZTN4</accession>
<name>A0A7W7ZTN4_9BACT</name>
<reference evidence="1 2" key="1">
    <citation type="submission" date="2020-08" db="EMBL/GenBank/DDBJ databases">
        <title>Genomic Encyclopedia of Type Strains, Phase IV (KMG-V): Genome sequencing to study the core and pangenomes of soil and plant-associated prokaryotes.</title>
        <authorList>
            <person name="Whitman W."/>
        </authorList>
    </citation>
    <scope>NUCLEOTIDE SEQUENCE [LARGE SCALE GENOMIC DNA]</scope>
    <source>
        <strain evidence="1 2">X5P3</strain>
    </source>
</reference>
<dbReference type="RefSeq" id="WP_184257470.1">
    <property type="nucleotide sequence ID" value="NZ_JACHIO010000014.1"/>
</dbReference>
<evidence type="ECO:0000313" key="1">
    <source>
        <dbReference type="EMBL" id="MBB5065066.1"/>
    </source>
</evidence>
<organism evidence="1 2">
    <name type="scientific">Granulicella mallensis</name>
    <dbReference type="NCBI Taxonomy" id="940614"/>
    <lineage>
        <taxon>Bacteria</taxon>
        <taxon>Pseudomonadati</taxon>
        <taxon>Acidobacteriota</taxon>
        <taxon>Terriglobia</taxon>
        <taxon>Terriglobales</taxon>
        <taxon>Acidobacteriaceae</taxon>
        <taxon>Granulicella</taxon>
    </lineage>
</organism>
<dbReference type="Proteomes" id="UP000584867">
    <property type="component" value="Unassembled WGS sequence"/>
</dbReference>
<evidence type="ECO:0000313" key="2">
    <source>
        <dbReference type="Proteomes" id="UP000584867"/>
    </source>
</evidence>
<gene>
    <name evidence="1" type="ORF">HDF15_003429</name>
</gene>
<dbReference type="AlphaFoldDB" id="A0A7W7ZTN4"/>
<dbReference type="EMBL" id="JACHIO010000014">
    <property type="protein sequence ID" value="MBB5065066.1"/>
    <property type="molecule type" value="Genomic_DNA"/>
</dbReference>
<protein>
    <submittedName>
        <fullName evidence="1">Uncharacterized protein</fullName>
    </submittedName>
</protein>
<proteinExistence type="predicted"/>